<keyword evidence="2 7" id="KW-0808">Transferase</keyword>
<dbReference type="InterPro" id="IPR023211">
    <property type="entry name" value="DNA_pol_palm_dom_sf"/>
</dbReference>
<evidence type="ECO:0000259" key="8">
    <source>
        <dbReference type="Pfam" id="PF00136"/>
    </source>
</evidence>
<keyword evidence="7" id="KW-0235">DNA replication</keyword>
<evidence type="ECO:0000256" key="4">
    <source>
        <dbReference type="ARBA" id="ARBA00022932"/>
    </source>
</evidence>
<dbReference type="GO" id="GO:0000166">
    <property type="term" value="F:nucleotide binding"/>
    <property type="evidence" value="ECO:0007669"/>
    <property type="project" value="InterPro"/>
</dbReference>
<dbReference type="PANTHER" id="PTHR10322:SF23">
    <property type="entry name" value="DNA POLYMERASE DELTA CATALYTIC SUBUNIT"/>
    <property type="match status" value="1"/>
</dbReference>
<evidence type="ECO:0000256" key="1">
    <source>
        <dbReference type="ARBA" id="ARBA00005755"/>
    </source>
</evidence>
<keyword evidence="5 7" id="KW-0238">DNA-binding</keyword>
<dbReference type="AlphaFoldDB" id="A0A1Y0D8Y6"/>
<dbReference type="InterPro" id="IPR050240">
    <property type="entry name" value="DNA_pol_type-B"/>
</dbReference>
<protein>
    <recommendedName>
        <fullName evidence="7">DNA polymerase</fullName>
        <ecNumber evidence="7">2.7.7.7</ecNumber>
    </recommendedName>
</protein>
<dbReference type="Proteomes" id="UP000243937">
    <property type="component" value="Chromosome"/>
</dbReference>
<reference evidence="10 11" key="1">
    <citation type="journal article" date="2014" name="Int. J. Syst. Evol. Microbiol.">
        <title>Oceanisphaera profunda sp. nov., a marine bacterium isolated from deep-sea sediment, and emended description of the genus Oceanisphaera.</title>
        <authorList>
            <person name="Xu Z."/>
            <person name="Zhang X.Y."/>
            <person name="Su H.N."/>
            <person name="Yu Z.C."/>
            <person name="Liu C."/>
            <person name="Li H."/>
            <person name="Chen X.L."/>
            <person name="Song X.Y."/>
            <person name="Xie B.B."/>
            <person name="Qin Q.L."/>
            <person name="Zhou B.C."/>
            <person name="Shi M."/>
            <person name="Huang Y."/>
            <person name="Zhang Y.Z."/>
        </authorList>
    </citation>
    <scope>NUCLEOTIDE SEQUENCE [LARGE SCALE GENOMIC DNA]</scope>
    <source>
        <strain evidence="10 11">SM1222</strain>
    </source>
</reference>
<dbReference type="KEGG" id="opf:CBP31_13835"/>
<dbReference type="InterPro" id="IPR043502">
    <property type="entry name" value="DNA/RNA_pol_sf"/>
</dbReference>
<dbReference type="SMART" id="SM00486">
    <property type="entry name" value="POLBc"/>
    <property type="match status" value="1"/>
</dbReference>
<dbReference type="PRINTS" id="PR00106">
    <property type="entry name" value="DNAPOLB"/>
</dbReference>
<keyword evidence="3 7" id="KW-0548">Nucleotidyltransferase</keyword>
<dbReference type="Gene3D" id="3.30.420.10">
    <property type="entry name" value="Ribonuclease H-like superfamily/Ribonuclease H"/>
    <property type="match status" value="1"/>
</dbReference>
<dbReference type="RefSeq" id="WP_087038255.1">
    <property type="nucleotide sequence ID" value="NZ_CP021377.1"/>
</dbReference>
<evidence type="ECO:0000256" key="2">
    <source>
        <dbReference type="ARBA" id="ARBA00022679"/>
    </source>
</evidence>
<comment type="catalytic activity">
    <reaction evidence="6 7">
        <text>DNA(n) + a 2'-deoxyribonucleoside 5'-triphosphate = DNA(n+1) + diphosphate</text>
        <dbReference type="Rhea" id="RHEA:22508"/>
        <dbReference type="Rhea" id="RHEA-COMP:17339"/>
        <dbReference type="Rhea" id="RHEA-COMP:17340"/>
        <dbReference type="ChEBI" id="CHEBI:33019"/>
        <dbReference type="ChEBI" id="CHEBI:61560"/>
        <dbReference type="ChEBI" id="CHEBI:173112"/>
        <dbReference type="EC" id="2.7.7.7"/>
    </reaction>
</comment>
<dbReference type="SUPFAM" id="SSF53098">
    <property type="entry name" value="Ribonuclease H-like"/>
    <property type="match status" value="1"/>
</dbReference>
<evidence type="ECO:0000256" key="6">
    <source>
        <dbReference type="ARBA" id="ARBA00049244"/>
    </source>
</evidence>
<dbReference type="Pfam" id="PF00136">
    <property type="entry name" value="DNA_pol_B"/>
    <property type="match status" value="1"/>
</dbReference>
<evidence type="ECO:0000313" key="11">
    <source>
        <dbReference type="Proteomes" id="UP000243937"/>
    </source>
</evidence>
<dbReference type="GO" id="GO:0003887">
    <property type="term" value="F:DNA-directed DNA polymerase activity"/>
    <property type="evidence" value="ECO:0007669"/>
    <property type="project" value="UniProtKB-KW"/>
</dbReference>
<dbReference type="GO" id="GO:0045004">
    <property type="term" value="P:DNA replication proofreading"/>
    <property type="evidence" value="ECO:0007669"/>
    <property type="project" value="TreeGrafter"/>
</dbReference>
<dbReference type="Gene3D" id="1.10.132.60">
    <property type="entry name" value="DNA polymerase family B, C-terminal domain"/>
    <property type="match status" value="1"/>
</dbReference>
<dbReference type="NCBIfam" id="NF004421">
    <property type="entry name" value="PRK05762.1-2"/>
    <property type="match status" value="1"/>
</dbReference>
<sequence>MSTIEQGFLLTRHSRDRHGRSEIIYWLNTAKGPVRLQLSGERPLFMVPIEQRTQAEHTLNQAQLPYVWSELGLQTLELAAVAVLYFTSIAQHRAAADALRAAGVSVFEDDIRLHERFLLSRFIRGGVAFISQQQVGQALTGQKQVGQKQASQEHKAPSFRQFTQARLKPSSYEPQFRVLSLDIECSGQGELYSIGLYGDGDGLDEEKLARVLMIGQPEPADTDIQWIADEAALLKALEQTLSQYDPDIIIGWNVVGFDFKLLLRRAALHGLTLRLGRGGEPAFMRESSFTGQTFITLPGRVVIDGIDALKTACYQFDSFSLENVAQQLLGRGKQTEDVANRLATITRDFFQNKPKLAAYNLEDCRLVWDIFVHTRLLDFLRLRSQLTGLELDRIGGSVAAFTQVYLPHLHRAGFVAPNLPAGGGLASPGGYVMDSRPGLYRHVLVLDFKSLYPAIIRTFHIDPLGLVLGLQETDAIPGFRGARFSRTHHFLPAIIKHLWQERDQAKREQDQPRSQAIKILMNSFYGVLGSGGCRFYDTRLASSITLRGHEIMQQSARWISDQHHEVIYGDTDSLFVLLTGEQDEHSGRKEGQRLAKLVTQQWQQKLAAEFQLDSELELQFECYFARFLMPTIRGQEQGSKKRYAGLSSHNGVQELVFKGLETVRSDWTQLAKHFQTELYRLVFNDEDPSGFVRTTLEKTLSGEFDADLVYRKRLRRPLAQYVKSQPPQVRAARQADEHNARLGRSLRYQNKGVIRYLMTVNGPEPEEYVRSQLDYQHYVDRQLKPVADAILPFIGLSFEALIGHQLGLF</sequence>
<dbReference type="FunFam" id="3.90.1600.10:FF:000030">
    <property type="entry name" value="DNA polymerase II"/>
    <property type="match status" value="1"/>
</dbReference>
<dbReference type="InterPro" id="IPR042087">
    <property type="entry name" value="DNA_pol_B_thumb"/>
</dbReference>
<organism evidence="10 11">
    <name type="scientific">Oceanisphaera profunda</name>
    <dbReference type="NCBI Taxonomy" id="1416627"/>
    <lineage>
        <taxon>Bacteria</taxon>
        <taxon>Pseudomonadati</taxon>
        <taxon>Pseudomonadota</taxon>
        <taxon>Gammaproteobacteria</taxon>
        <taxon>Aeromonadales</taxon>
        <taxon>Aeromonadaceae</taxon>
        <taxon>Oceanisphaera</taxon>
    </lineage>
</organism>
<dbReference type="InterPro" id="IPR017964">
    <property type="entry name" value="DNA-dir_DNA_pol_B_CS"/>
</dbReference>
<dbReference type="GO" id="GO:0009432">
    <property type="term" value="P:SOS response"/>
    <property type="evidence" value="ECO:0007669"/>
    <property type="project" value="TreeGrafter"/>
</dbReference>
<keyword evidence="4 7" id="KW-0239">DNA-directed DNA polymerase</keyword>
<dbReference type="SUPFAM" id="SSF56672">
    <property type="entry name" value="DNA/RNA polymerases"/>
    <property type="match status" value="1"/>
</dbReference>
<dbReference type="OrthoDB" id="5807460at2"/>
<comment type="similarity">
    <text evidence="1 7">Belongs to the DNA polymerase type-B family.</text>
</comment>
<dbReference type="PANTHER" id="PTHR10322">
    <property type="entry name" value="DNA POLYMERASE CATALYTIC SUBUNIT"/>
    <property type="match status" value="1"/>
</dbReference>
<dbReference type="Pfam" id="PF03104">
    <property type="entry name" value="DNA_pol_B_exo1"/>
    <property type="match status" value="1"/>
</dbReference>
<dbReference type="Gene3D" id="2.40.50.590">
    <property type="match status" value="2"/>
</dbReference>
<gene>
    <name evidence="10" type="ORF">CBP31_13835</name>
</gene>
<dbReference type="InterPro" id="IPR012337">
    <property type="entry name" value="RNaseH-like_sf"/>
</dbReference>
<dbReference type="InterPro" id="IPR006134">
    <property type="entry name" value="DNA-dir_DNA_pol_B_multi_dom"/>
</dbReference>
<name>A0A1Y0D8Y6_9GAMM</name>
<evidence type="ECO:0000256" key="3">
    <source>
        <dbReference type="ARBA" id="ARBA00022695"/>
    </source>
</evidence>
<dbReference type="EC" id="2.7.7.7" evidence="7"/>
<evidence type="ECO:0000256" key="7">
    <source>
        <dbReference type="RuleBase" id="RU000442"/>
    </source>
</evidence>
<dbReference type="Gene3D" id="3.90.1600.10">
    <property type="entry name" value="Palm domain of DNA polymerase"/>
    <property type="match status" value="2"/>
</dbReference>
<evidence type="ECO:0000259" key="9">
    <source>
        <dbReference type="Pfam" id="PF03104"/>
    </source>
</evidence>
<dbReference type="InterPro" id="IPR036397">
    <property type="entry name" value="RNaseH_sf"/>
</dbReference>
<dbReference type="InterPro" id="IPR006172">
    <property type="entry name" value="DNA-dir_DNA_pol_B"/>
</dbReference>
<keyword evidence="11" id="KW-1185">Reference proteome</keyword>
<dbReference type="Pfam" id="PF21474">
    <property type="entry name" value="DNApolII_N"/>
    <property type="match status" value="1"/>
</dbReference>
<dbReference type="CDD" id="cd05784">
    <property type="entry name" value="DNA_polB_II_exo"/>
    <property type="match status" value="1"/>
</dbReference>
<dbReference type="PROSITE" id="PS00116">
    <property type="entry name" value="DNA_POLYMERASE_B"/>
    <property type="match status" value="1"/>
</dbReference>
<feature type="domain" description="DNA-directed DNA polymerase family B multifunctional" evidence="8">
    <location>
        <begin position="406"/>
        <end position="748"/>
    </location>
</feature>
<evidence type="ECO:0000256" key="5">
    <source>
        <dbReference type="ARBA" id="ARBA00023125"/>
    </source>
</evidence>
<proteinExistence type="inferred from homology"/>
<dbReference type="EMBL" id="CP021377">
    <property type="protein sequence ID" value="ART83576.1"/>
    <property type="molecule type" value="Genomic_DNA"/>
</dbReference>
<dbReference type="CDD" id="cd05537">
    <property type="entry name" value="POLBc_Pol_II"/>
    <property type="match status" value="1"/>
</dbReference>
<feature type="domain" description="DNA-directed DNA polymerase family B exonuclease" evidence="9">
    <location>
        <begin position="105"/>
        <end position="324"/>
    </location>
</feature>
<accession>A0A1Y0D8Y6</accession>
<dbReference type="GO" id="GO:0003677">
    <property type="term" value="F:DNA binding"/>
    <property type="evidence" value="ECO:0007669"/>
    <property type="project" value="UniProtKB-KW"/>
</dbReference>
<dbReference type="InterPro" id="IPR006133">
    <property type="entry name" value="DNA-dir_DNA_pol_B_exonuc"/>
</dbReference>
<dbReference type="GO" id="GO:0008296">
    <property type="term" value="F:3'-5'-DNA exonuclease activity"/>
    <property type="evidence" value="ECO:0007669"/>
    <property type="project" value="TreeGrafter"/>
</dbReference>
<evidence type="ECO:0000313" key="10">
    <source>
        <dbReference type="EMBL" id="ART83576.1"/>
    </source>
</evidence>
<dbReference type="FunFam" id="1.10.132.60:FF:000008">
    <property type="entry name" value="DNA polymerase"/>
    <property type="match status" value="1"/>
</dbReference>